<protein>
    <recommendedName>
        <fullName evidence="4">Periplasmic heavy metal sensor</fullName>
    </recommendedName>
</protein>
<dbReference type="Gene3D" id="1.20.120.1490">
    <property type="match status" value="1"/>
</dbReference>
<dbReference type="KEGG" id="ssei:FJR45_08575"/>
<name>A0A7M1B2N7_9BACT</name>
<evidence type="ECO:0008006" key="4">
    <source>
        <dbReference type="Google" id="ProtNLM"/>
    </source>
</evidence>
<organism evidence="2 3">
    <name type="scientific">Sulfurimonas sediminis</name>
    <dbReference type="NCBI Taxonomy" id="2590020"/>
    <lineage>
        <taxon>Bacteria</taxon>
        <taxon>Pseudomonadati</taxon>
        <taxon>Campylobacterota</taxon>
        <taxon>Epsilonproteobacteria</taxon>
        <taxon>Campylobacterales</taxon>
        <taxon>Sulfurimonadaceae</taxon>
        <taxon>Sulfurimonas</taxon>
    </lineage>
</organism>
<evidence type="ECO:0000313" key="3">
    <source>
        <dbReference type="Proteomes" id="UP000593719"/>
    </source>
</evidence>
<dbReference type="Proteomes" id="UP000593719">
    <property type="component" value="Chromosome"/>
</dbReference>
<feature type="chain" id="PRO_5032743750" description="Periplasmic heavy metal sensor" evidence="1">
    <location>
        <begin position="17"/>
        <end position="128"/>
    </location>
</feature>
<sequence>MRIILIFLMIFNFAFADHNDKYENKEHFFKDLSYLHLKNDQKKYIQVILINAKKRLKNMKKLENSTNKTLKKLFLEDDFDEEEASRVLNIYEAEEVKLHIDTLKKIHKILNNEQRRQFSRYLKEWEFE</sequence>
<reference evidence="2 3" key="1">
    <citation type="submission" date="2019-06" db="EMBL/GenBank/DDBJ databases">
        <title>Sulfurimonas gotlandica sp. nov., a chemoautotrophic and psychrotolerant epsilonproteobacterium isolated from a pelagic redoxcline, and an emended description of the genus Sulfurimonas.</title>
        <authorList>
            <person name="Wang S."/>
            <person name="Jiang L."/>
            <person name="Shao Z."/>
        </authorList>
    </citation>
    <scope>NUCLEOTIDE SEQUENCE [LARGE SCALE GENOMIC DNA]</scope>
    <source>
        <strain evidence="2 3">S2-6</strain>
    </source>
</reference>
<evidence type="ECO:0000256" key="1">
    <source>
        <dbReference type="SAM" id="SignalP"/>
    </source>
</evidence>
<evidence type="ECO:0000313" key="2">
    <source>
        <dbReference type="EMBL" id="QOP43994.1"/>
    </source>
</evidence>
<keyword evidence="3" id="KW-1185">Reference proteome</keyword>
<accession>A0A7M1B2N7</accession>
<dbReference type="RefSeq" id="WP_193150175.1">
    <property type="nucleotide sequence ID" value="NZ_CP041235.1"/>
</dbReference>
<proteinExistence type="predicted"/>
<feature type="signal peptide" evidence="1">
    <location>
        <begin position="1"/>
        <end position="16"/>
    </location>
</feature>
<dbReference type="AlphaFoldDB" id="A0A7M1B2N7"/>
<dbReference type="EMBL" id="CP041235">
    <property type="protein sequence ID" value="QOP43994.1"/>
    <property type="molecule type" value="Genomic_DNA"/>
</dbReference>
<keyword evidence="1" id="KW-0732">Signal</keyword>
<gene>
    <name evidence="2" type="ORF">FJR45_08575</name>
</gene>